<dbReference type="SUPFAM" id="SSF55729">
    <property type="entry name" value="Acyl-CoA N-acyltransferases (Nat)"/>
    <property type="match status" value="1"/>
</dbReference>
<accession>A0ABP8G2W4</accession>
<protein>
    <submittedName>
        <fullName evidence="2">GNAT family protein</fullName>
    </submittedName>
</protein>
<name>A0ABP8G2W4_9SPHI</name>
<dbReference type="EMBL" id="BAABFT010000002">
    <property type="protein sequence ID" value="GAA4315847.1"/>
    <property type="molecule type" value="Genomic_DNA"/>
</dbReference>
<dbReference type="InterPro" id="IPR051531">
    <property type="entry name" value="N-acetyltransferase"/>
</dbReference>
<dbReference type="PANTHER" id="PTHR43792">
    <property type="entry name" value="GNAT FAMILY, PUTATIVE (AFU_ORTHOLOGUE AFUA_3G00765)-RELATED-RELATED"/>
    <property type="match status" value="1"/>
</dbReference>
<gene>
    <name evidence="2" type="ORF">GCM10023149_12620</name>
</gene>
<dbReference type="PANTHER" id="PTHR43792:SF9">
    <property type="entry name" value="RIBOSOMAL-PROTEIN-ALANINE ACETYLTRANSFERASE"/>
    <property type="match status" value="1"/>
</dbReference>
<reference evidence="3" key="1">
    <citation type="journal article" date="2019" name="Int. J. Syst. Evol. Microbiol.">
        <title>The Global Catalogue of Microorganisms (GCM) 10K type strain sequencing project: providing services to taxonomists for standard genome sequencing and annotation.</title>
        <authorList>
            <consortium name="The Broad Institute Genomics Platform"/>
            <consortium name="The Broad Institute Genome Sequencing Center for Infectious Disease"/>
            <person name="Wu L."/>
            <person name="Ma J."/>
        </authorList>
    </citation>
    <scope>NUCLEOTIDE SEQUENCE [LARGE SCALE GENOMIC DNA]</scope>
    <source>
        <strain evidence="3">JCM 17705</strain>
    </source>
</reference>
<feature type="domain" description="N-acetyltransferase" evidence="1">
    <location>
        <begin position="22"/>
        <end position="169"/>
    </location>
</feature>
<proteinExistence type="predicted"/>
<dbReference type="PROSITE" id="PS51186">
    <property type="entry name" value="GNAT"/>
    <property type="match status" value="1"/>
</dbReference>
<dbReference type="Pfam" id="PF13302">
    <property type="entry name" value="Acetyltransf_3"/>
    <property type="match status" value="1"/>
</dbReference>
<evidence type="ECO:0000313" key="2">
    <source>
        <dbReference type="EMBL" id="GAA4315847.1"/>
    </source>
</evidence>
<evidence type="ECO:0000313" key="3">
    <source>
        <dbReference type="Proteomes" id="UP001500582"/>
    </source>
</evidence>
<dbReference type="InterPro" id="IPR000182">
    <property type="entry name" value="GNAT_dom"/>
</dbReference>
<dbReference type="InterPro" id="IPR016181">
    <property type="entry name" value="Acyl_CoA_acyltransferase"/>
</dbReference>
<sequence>MFEEILTDRCRLNVLNAKDEKEVITGIDNDQVIKYFSVSPKTFHKIEFRRHWFNKLMEPGTSLWWAIRFKDSDEIIGGCGFKEIDHDKNNAELGFWLLPQHWKKGIIQEVIPYIIRYGFEQLNLLHIEAITESENEASQNALLKLGFAPALTLPDCQLKDGKYISLYVFTLFNLRCCG</sequence>
<dbReference type="RefSeq" id="WP_345210162.1">
    <property type="nucleotide sequence ID" value="NZ_BAABFT010000002.1"/>
</dbReference>
<dbReference type="Gene3D" id="3.40.630.30">
    <property type="match status" value="1"/>
</dbReference>
<evidence type="ECO:0000259" key="1">
    <source>
        <dbReference type="PROSITE" id="PS51186"/>
    </source>
</evidence>
<keyword evidence="3" id="KW-1185">Reference proteome</keyword>
<comment type="caution">
    <text evidence="2">The sequence shown here is derived from an EMBL/GenBank/DDBJ whole genome shotgun (WGS) entry which is preliminary data.</text>
</comment>
<dbReference type="Proteomes" id="UP001500582">
    <property type="component" value="Unassembled WGS sequence"/>
</dbReference>
<organism evidence="2 3">
    <name type="scientific">Mucilaginibacter gynuensis</name>
    <dbReference type="NCBI Taxonomy" id="1302236"/>
    <lineage>
        <taxon>Bacteria</taxon>
        <taxon>Pseudomonadati</taxon>
        <taxon>Bacteroidota</taxon>
        <taxon>Sphingobacteriia</taxon>
        <taxon>Sphingobacteriales</taxon>
        <taxon>Sphingobacteriaceae</taxon>
        <taxon>Mucilaginibacter</taxon>
    </lineage>
</organism>